<keyword evidence="9" id="KW-1185">Reference proteome</keyword>
<dbReference type="InterPro" id="IPR020556">
    <property type="entry name" value="Amidase_CS"/>
</dbReference>
<dbReference type="PANTHER" id="PTHR46072">
    <property type="entry name" value="AMIDASE-RELATED-RELATED"/>
    <property type="match status" value="1"/>
</dbReference>
<reference evidence="8" key="1">
    <citation type="journal article" date="2019" name="Beilstein J. Org. Chem.">
        <title>Nanangenines: drimane sesquiterpenoids as the dominant metabolite cohort of a novel Australian fungus, Aspergillus nanangensis.</title>
        <authorList>
            <person name="Lacey H.J."/>
            <person name="Gilchrist C.L.M."/>
            <person name="Crombie A."/>
            <person name="Kalaitzis J.A."/>
            <person name="Vuong D."/>
            <person name="Rutledge P.J."/>
            <person name="Turner P."/>
            <person name="Pitt J.I."/>
            <person name="Lacey E."/>
            <person name="Chooi Y.H."/>
            <person name="Piggott A.M."/>
        </authorList>
    </citation>
    <scope>NUCLEOTIDE SEQUENCE</scope>
    <source>
        <strain evidence="8">MST-FP2251</strain>
    </source>
</reference>
<feature type="domain" description="Amidase" evidence="7">
    <location>
        <begin position="83"/>
        <end position="525"/>
    </location>
</feature>
<comment type="catalytic activity">
    <reaction evidence="1">
        <text>a monocarboxylic acid amide + H2O = a monocarboxylate + NH4(+)</text>
        <dbReference type="Rhea" id="RHEA:12020"/>
        <dbReference type="ChEBI" id="CHEBI:15377"/>
        <dbReference type="ChEBI" id="CHEBI:28938"/>
        <dbReference type="ChEBI" id="CHEBI:35757"/>
        <dbReference type="ChEBI" id="CHEBI:83628"/>
        <dbReference type="EC" id="3.5.1.4"/>
    </reaction>
</comment>
<name>A0AAD4CPU0_ASPNN</name>
<evidence type="ECO:0000256" key="5">
    <source>
        <dbReference type="PIRSR" id="PIRSR001221-1"/>
    </source>
</evidence>
<evidence type="ECO:0000256" key="4">
    <source>
        <dbReference type="ARBA" id="ARBA00022801"/>
    </source>
</evidence>
<evidence type="ECO:0000256" key="6">
    <source>
        <dbReference type="PIRSR" id="PIRSR001221-2"/>
    </source>
</evidence>
<dbReference type="PROSITE" id="PS00571">
    <property type="entry name" value="AMIDASES"/>
    <property type="match status" value="1"/>
</dbReference>
<dbReference type="SUPFAM" id="SSF75304">
    <property type="entry name" value="Amidase signature (AS) enzymes"/>
    <property type="match status" value="1"/>
</dbReference>
<dbReference type="GO" id="GO:0004040">
    <property type="term" value="F:amidase activity"/>
    <property type="evidence" value="ECO:0007669"/>
    <property type="project" value="UniProtKB-EC"/>
</dbReference>
<dbReference type="PANTHER" id="PTHR46072:SF5">
    <property type="entry name" value="GENERAL AMIDASE-C"/>
    <property type="match status" value="1"/>
</dbReference>
<dbReference type="PIRSF" id="PIRSF001221">
    <property type="entry name" value="Amidase_fungi"/>
    <property type="match status" value="1"/>
</dbReference>
<dbReference type="Proteomes" id="UP001194746">
    <property type="component" value="Unassembled WGS sequence"/>
</dbReference>
<comment type="similarity">
    <text evidence="2">Belongs to the amidase family.</text>
</comment>
<feature type="active site" description="Charge relay system" evidence="5">
    <location>
        <position position="138"/>
    </location>
</feature>
<keyword evidence="4" id="KW-0378">Hydrolase</keyword>
<accession>A0AAD4CPU0</accession>
<feature type="binding site" evidence="6">
    <location>
        <position position="214"/>
    </location>
    <ligand>
        <name>substrate</name>
    </ligand>
</feature>
<dbReference type="InterPro" id="IPR023631">
    <property type="entry name" value="Amidase_dom"/>
</dbReference>
<sequence length="542" mass="58220">MTGPTWEKKAEIKRAAAAAKIPSDWRLPSPILEEISQGTLQNVLDVSRQSGILSDQELLITETTDATALLEKLAAREFSAVDVATAFCKRAAIAQQLTCCLTETFFDIALARAKQLDDHFIATGTPVGPLHGLPISLKESFNVKGVSTSLGFISFLDHPPKSTNSALVDILLAAGAVLYVKTNVPQTLMSADSHNNVFGRTLNPHCLSLGAGGSSGGEGALIAQRGSILGVGTDVAGSIRIPSLCCGIVGFKPSVGRVPYSGQTSSSRRGIAGIAPVAGPLGHSVRDIELFLKVVANSHPDDLDDQAMAIPWREPQAQSVLTVGILPEDPSRPLHPCMQRTLLTAAESLRSAGHHVVEMSGKVPSLSTAGRLSFRLLNMDPDQTTLGHVARGEEPRVPSLSVTFDPNSTDPEPTLRELYDLTAKRQDMVAQMREIYVENKLDVILAPAYQSCAVPHDLYGTPLYTVLANLLDYPAITIPFGQANEARDAEYVRDVPYEPPYQPKLVEGAPCHIQLIGRRLQEEALVQQSKVVEAILQKQSLS</sequence>
<protein>
    <recommendedName>
        <fullName evidence="3">amidase</fullName>
        <ecNumber evidence="3">3.5.1.4</ecNumber>
    </recommendedName>
</protein>
<dbReference type="InterPro" id="IPR036928">
    <property type="entry name" value="AS_sf"/>
</dbReference>
<dbReference type="EMBL" id="VCAU01000026">
    <property type="protein sequence ID" value="KAF9890494.1"/>
    <property type="molecule type" value="Genomic_DNA"/>
</dbReference>
<feature type="active site" description="Charge relay system" evidence="5">
    <location>
        <position position="214"/>
    </location>
</feature>
<gene>
    <name evidence="8" type="ORF">FE257_005899</name>
</gene>
<organism evidence="8 9">
    <name type="scientific">Aspergillus nanangensis</name>
    <dbReference type="NCBI Taxonomy" id="2582783"/>
    <lineage>
        <taxon>Eukaryota</taxon>
        <taxon>Fungi</taxon>
        <taxon>Dikarya</taxon>
        <taxon>Ascomycota</taxon>
        <taxon>Pezizomycotina</taxon>
        <taxon>Eurotiomycetes</taxon>
        <taxon>Eurotiomycetidae</taxon>
        <taxon>Eurotiales</taxon>
        <taxon>Aspergillaceae</taxon>
        <taxon>Aspergillus</taxon>
        <taxon>Aspergillus subgen. Circumdati</taxon>
    </lineage>
</organism>
<evidence type="ECO:0000256" key="1">
    <source>
        <dbReference type="ARBA" id="ARBA00001311"/>
    </source>
</evidence>
<dbReference type="EC" id="3.5.1.4" evidence="3"/>
<proteinExistence type="inferred from homology"/>
<evidence type="ECO:0000259" key="7">
    <source>
        <dbReference type="Pfam" id="PF01425"/>
    </source>
</evidence>
<dbReference type="AlphaFoldDB" id="A0AAD4CPU0"/>
<evidence type="ECO:0000256" key="3">
    <source>
        <dbReference type="ARBA" id="ARBA00012922"/>
    </source>
</evidence>
<evidence type="ECO:0000313" key="9">
    <source>
        <dbReference type="Proteomes" id="UP001194746"/>
    </source>
</evidence>
<reference evidence="8" key="2">
    <citation type="submission" date="2020-02" db="EMBL/GenBank/DDBJ databases">
        <authorList>
            <person name="Gilchrist C.L.M."/>
            <person name="Chooi Y.-H."/>
        </authorList>
    </citation>
    <scope>NUCLEOTIDE SEQUENCE</scope>
    <source>
        <strain evidence="8">MST-FP2251</strain>
    </source>
</reference>
<dbReference type="Gene3D" id="3.90.1300.10">
    <property type="entry name" value="Amidase signature (AS) domain"/>
    <property type="match status" value="1"/>
</dbReference>
<feature type="binding site" evidence="6">
    <location>
        <position position="188"/>
    </location>
    <ligand>
        <name>substrate</name>
    </ligand>
</feature>
<evidence type="ECO:0000313" key="8">
    <source>
        <dbReference type="EMBL" id="KAF9890494.1"/>
    </source>
</evidence>
<feature type="binding site" evidence="6">
    <location>
        <begin position="235"/>
        <end position="238"/>
    </location>
    <ligand>
        <name>substrate</name>
    </ligand>
</feature>
<comment type="caution">
    <text evidence="8">The sequence shown here is derived from an EMBL/GenBank/DDBJ whole genome shotgun (WGS) entry which is preliminary data.</text>
</comment>
<dbReference type="Pfam" id="PF01425">
    <property type="entry name" value="Amidase"/>
    <property type="match status" value="1"/>
</dbReference>
<evidence type="ECO:0000256" key="2">
    <source>
        <dbReference type="ARBA" id="ARBA00009199"/>
    </source>
</evidence>
<feature type="active site" description="Acyl-ester intermediate" evidence="5">
    <location>
        <position position="238"/>
    </location>
</feature>